<dbReference type="GO" id="GO:0005952">
    <property type="term" value="C:cAMP-dependent protein kinase complex"/>
    <property type="evidence" value="ECO:0007669"/>
    <property type="project" value="InterPro"/>
</dbReference>
<dbReference type="CDD" id="cd00038">
    <property type="entry name" value="CAP_ED"/>
    <property type="match status" value="1"/>
</dbReference>
<dbReference type="PANTHER" id="PTHR11635">
    <property type="entry name" value="CAMP-DEPENDENT PROTEIN KINASE REGULATORY CHAIN"/>
    <property type="match status" value="1"/>
</dbReference>
<dbReference type="Proteomes" id="UP001224775">
    <property type="component" value="Unassembled WGS sequence"/>
</dbReference>
<keyword evidence="4" id="KW-1185">Reference proteome</keyword>
<organism evidence="3 4">
    <name type="scientific">Skeletonema marinoi</name>
    <dbReference type="NCBI Taxonomy" id="267567"/>
    <lineage>
        <taxon>Eukaryota</taxon>
        <taxon>Sar</taxon>
        <taxon>Stramenopiles</taxon>
        <taxon>Ochrophyta</taxon>
        <taxon>Bacillariophyta</taxon>
        <taxon>Coscinodiscophyceae</taxon>
        <taxon>Thalassiosirophycidae</taxon>
        <taxon>Thalassiosirales</taxon>
        <taxon>Skeletonemataceae</taxon>
        <taxon>Skeletonema</taxon>
        <taxon>Skeletonema marinoi-dohrnii complex</taxon>
    </lineage>
</organism>
<evidence type="ECO:0000256" key="1">
    <source>
        <dbReference type="SAM" id="Phobius"/>
    </source>
</evidence>
<dbReference type="InterPro" id="IPR000595">
    <property type="entry name" value="cNMP-bd_dom"/>
</dbReference>
<feature type="transmembrane region" description="Helical" evidence="1">
    <location>
        <begin position="316"/>
        <end position="339"/>
    </location>
</feature>
<dbReference type="Pfam" id="PF01062">
    <property type="entry name" value="Bestrophin"/>
    <property type="match status" value="1"/>
</dbReference>
<gene>
    <name evidence="3" type="ORF">QTG54_006161</name>
</gene>
<dbReference type="EMBL" id="JATAAI010000009">
    <property type="protein sequence ID" value="KAK1743540.1"/>
    <property type="molecule type" value="Genomic_DNA"/>
</dbReference>
<accession>A0AAD8YEK0</accession>
<dbReference type="GO" id="GO:0005254">
    <property type="term" value="F:chloride channel activity"/>
    <property type="evidence" value="ECO:0007669"/>
    <property type="project" value="InterPro"/>
</dbReference>
<dbReference type="AlphaFoldDB" id="A0AAD8YEK0"/>
<dbReference type="InterPro" id="IPR021134">
    <property type="entry name" value="Bestrophin-like"/>
</dbReference>
<dbReference type="PANTHER" id="PTHR11635:SF152">
    <property type="entry name" value="CAMP-DEPENDENT PROTEIN KINASE TYPE I REGULATORY SUBUNIT-RELATED"/>
    <property type="match status" value="1"/>
</dbReference>
<sequence length="590" mass="66722">MAKDAIRLPTIIARSIIILFFVICCTYTSTCFADAFQSSGSIRFSSLVDRNPSRTIIRAINSSSSTTLFSSRNFDLDSNDRAQPTRIERTEDERAYIESVLRTNVLFQDVVRQGSLIDLASAFDRVEYKKGDTIFSQGDTDKDYMLILEEGECSITIDGEEIPGIYGTMRPPAMVGELALLMDKDRAATVIAKTNVVAFRLDRASFKYFMTGPLVKAEDIKTEIRNIDHVIDQISGVKKRYGGDIIRQFKPSRRWLWGRWHGTILQQAWKAAATSMLVSTCFVAAIRFFCRPSWAPGQIPDPNFPIVSRLIPLAKLWHYLMSITTFILTFFLSQAYTLWRNMYDTTRKIQGRINDIGLLVASTVERDDQGKYTKRGEDLLDDIGNYTRLFHLFCWAKYSKKFQVLSTSRGMSRMLSRGIMSRTEYNTLTSLSSSNGGPHNACLTWILVKCLTAMKDNTLPNDHALRDLLFRKMCDLRGTFAGIGDQLDGRIPLAYAHFVQVLVDSFLLIAPFALYSELGIWSIPAVGLLTLFYAGLLDLAKILLDPLDNDEFYDAPVNFDIGVLIRESNAGSTRWKYSAEMLPFATNFES</sequence>
<feature type="transmembrane region" description="Helical" evidence="1">
    <location>
        <begin position="520"/>
        <end position="540"/>
    </location>
</feature>
<comment type="caution">
    <text evidence="3">The sequence shown here is derived from an EMBL/GenBank/DDBJ whole genome shotgun (WGS) entry which is preliminary data.</text>
</comment>
<feature type="transmembrane region" description="Helical" evidence="1">
    <location>
        <begin position="493"/>
        <end position="514"/>
    </location>
</feature>
<evidence type="ECO:0000313" key="4">
    <source>
        <dbReference type="Proteomes" id="UP001224775"/>
    </source>
</evidence>
<dbReference type="Pfam" id="PF00027">
    <property type="entry name" value="cNMP_binding"/>
    <property type="match status" value="1"/>
</dbReference>
<dbReference type="SMART" id="SM00100">
    <property type="entry name" value="cNMP"/>
    <property type="match status" value="1"/>
</dbReference>
<keyword evidence="1" id="KW-1133">Transmembrane helix</keyword>
<name>A0AAD8YEK0_9STRA</name>
<reference evidence="3" key="1">
    <citation type="submission" date="2023-06" db="EMBL/GenBank/DDBJ databases">
        <title>Survivors Of The Sea: Transcriptome response of Skeletonema marinoi to long-term dormancy.</title>
        <authorList>
            <person name="Pinder M.I.M."/>
            <person name="Kourtchenko O."/>
            <person name="Robertson E.K."/>
            <person name="Larsson T."/>
            <person name="Maumus F."/>
            <person name="Osuna-Cruz C.M."/>
            <person name="Vancaester E."/>
            <person name="Stenow R."/>
            <person name="Vandepoele K."/>
            <person name="Ploug H."/>
            <person name="Bruchert V."/>
            <person name="Godhe A."/>
            <person name="Topel M."/>
        </authorList>
    </citation>
    <scope>NUCLEOTIDE SEQUENCE</scope>
    <source>
        <strain evidence="3">R05AC</strain>
    </source>
</reference>
<dbReference type="SUPFAM" id="SSF51206">
    <property type="entry name" value="cAMP-binding domain-like"/>
    <property type="match status" value="1"/>
</dbReference>
<dbReference type="GO" id="GO:0030552">
    <property type="term" value="F:cAMP binding"/>
    <property type="evidence" value="ECO:0007669"/>
    <property type="project" value="TreeGrafter"/>
</dbReference>
<feature type="domain" description="Cyclic nucleotide-binding" evidence="2">
    <location>
        <begin position="107"/>
        <end position="210"/>
    </location>
</feature>
<keyword evidence="1" id="KW-0812">Transmembrane</keyword>
<dbReference type="InterPro" id="IPR014710">
    <property type="entry name" value="RmlC-like_jellyroll"/>
</dbReference>
<dbReference type="PROSITE" id="PS50042">
    <property type="entry name" value="CNMP_BINDING_3"/>
    <property type="match status" value="1"/>
</dbReference>
<dbReference type="InterPro" id="IPR050503">
    <property type="entry name" value="cAMP-dep_PK_reg_su-like"/>
</dbReference>
<dbReference type="Gene3D" id="2.60.120.10">
    <property type="entry name" value="Jelly Rolls"/>
    <property type="match status" value="1"/>
</dbReference>
<protein>
    <submittedName>
        <fullName evidence="3">Bestrophin family protein</fullName>
    </submittedName>
</protein>
<dbReference type="GO" id="GO:0004862">
    <property type="term" value="F:cAMP-dependent protein kinase inhibitor activity"/>
    <property type="evidence" value="ECO:0007669"/>
    <property type="project" value="TreeGrafter"/>
</dbReference>
<dbReference type="GO" id="GO:0034236">
    <property type="term" value="F:protein kinase A catalytic subunit binding"/>
    <property type="evidence" value="ECO:0007669"/>
    <property type="project" value="TreeGrafter"/>
</dbReference>
<evidence type="ECO:0000313" key="3">
    <source>
        <dbReference type="EMBL" id="KAK1743540.1"/>
    </source>
</evidence>
<proteinExistence type="predicted"/>
<dbReference type="InterPro" id="IPR018490">
    <property type="entry name" value="cNMP-bd_dom_sf"/>
</dbReference>
<keyword evidence="1" id="KW-0472">Membrane</keyword>
<dbReference type="GO" id="GO:0005829">
    <property type="term" value="C:cytosol"/>
    <property type="evidence" value="ECO:0007669"/>
    <property type="project" value="TreeGrafter"/>
</dbReference>
<evidence type="ECO:0000259" key="2">
    <source>
        <dbReference type="PROSITE" id="PS50042"/>
    </source>
</evidence>
<dbReference type="PROSITE" id="PS00889">
    <property type="entry name" value="CNMP_BINDING_2"/>
    <property type="match status" value="1"/>
</dbReference>
<dbReference type="InterPro" id="IPR018488">
    <property type="entry name" value="cNMP-bd_CS"/>
</dbReference>